<dbReference type="EMBL" id="JAXUHJ010000014">
    <property type="protein sequence ID" value="MEJ8543472.1"/>
    <property type="molecule type" value="Genomic_DNA"/>
</dbReference>
<dbReference type="InterPro" id="IPR027417">
    <property type="entry name" value="P-loop_NTPase"/>
</dbReference>
<sequence>MEKDGFCAQVGGSFLFSSVEYTLTPRGVEKARLVMEENPYMGMAPVPYDRYFELMDKQLKNRFPIEIPEEVIEKTFRDVVGLSYAKECLVEACTIGKGIFVYGAPGTGKTFIISKASDLLPPIVIPRFIEFSGRVIQIFDPDFHRPCPEEPDDPRWIKIHAPFVFTGSELSLNELETTYNMNKGVYETSPLIKANGGVLLIDDLGRQRDDHEVILNRLIVPLENRKDVIYVRGVPVIFHTHFIPAFSTNLDVSIMDEAHLRRAPMHISLKHPPVENVAEVFRRNLDYTGEEYDEEVIERFKRVYTPVADGGEGLQPSYAHARDIAQIAQAVRINMGRDRIDLEVIERALEKHVLIALQRMDIDISQVHHSIRTFRIITGDSERAVEVLKLYGALTVALEKGAVLADFEDSISPSQLLEHLQVNGVSAERVEVISETQREIKKTILEYRD</sequence>
<dbReference type="Pfam" id="PF01078">
    <property type="entry name" value="Mg_chelatase"/>
    <property type="match status" value="1"/>
</dbReference>
<dbReference type="PANTHER" id="PTHR42759">
    <property type="entry name" value="MOXR FAMILY PROTEIN"/>
    <property type="match status" value="1"/>
</dbReference>
<dbReference type="PANTHER" id="PTHR42759:SF1">
    <property type="entry name" value="MAGNESIUM-CHELATASE SUBUNIT CHLD"/>
    <property type="match status" value="1"/>
</dbReference>
<keyword evidence="3" id="KW-1185">Reference proteome</keyword>
<dbReference type="InterPro" id="IPR000523">
    <property type="entry name" value="Mg_chelatse_chII-like_cat_dom"/>
</dbReference>
<accession>A0ABU8TWP7</accession>
<dbReference type="SUPFAM" id="SSF52540">
    <property type="entry name" value="P-loop containing nucleoside triphosphate hydrolases"/>
    <property type="match status" value="1"/>
</dbReference>
<dbReference type="InterPro" id="IPR050764">
    <property type="entry name" value="CbbQ/NirQ/NorQ/GpvN"/>
</dbReference>
<dbReference type="RefSeq" id="WP_340222553.1">
    <property type="nucleotide sequence ID" value="NZ_JAXUHJ010000014.1"/>
</dbReference>
<dbReference type="Proteomes" id="UP001369247">
    <property type="component" value="Unassembled WGS sequence"/>
</dbReference>
<gene>
    <name evidence="2" type="ORF">U2150_08225</name>
</gene>
<evidence type="ECO:0000313" key="2">
    <source>
        <dbReference type="EMBL" id="MEJ8543472.1"/>
    </source>
</evidence>
<proteinExistence type="predicted"/>
<feature type="domain" description="Magnesium chelatase ChlI-like catalytic" evidence="1">
    <location>
        <begin position="76"/>
        <end position="130"/>
    </location>
</feature>
<dbReference type="GeneID" id="58978274"/>
<keyword evidence="2" id="KW-0067">ATP-binding</keyword>
<protein>
    <submittedName>
        <fullName evidence="2">ATP-binding protein</fullName>
    </submittedName>
</protein>
<evidence type="ECO:0000313" key="3">
    <source>
        <dbReference type="Proteomes" id="UP001369247"/>
    </source>
</evidence>
<name>A0ABU8TWP7_METWO</name>
<comment type="caution">
    <text evidence="2">The sequence shown here is derived from an EMBL/GenBank/DDBJ whole genome shotgun (WGS) entry which is preliminary data.</text>
</comment>
<organism evidence="2 3">
    <name type="scientific">Methanothermobacter wolfeii</name>
    <name type="common">Methanobacterium wolfei</name>
    <dbReference type="NCBI Taxonomy" id="145261"/>
    <lineage>
        <taxon>Archaea</taxon>
        <taxon>Methanobacteriati</taxon>
        <taxon>Methanobacteriota</taxon>
        <taxon>Methanomada group</taxon>
        <taxon>Methanobacteria</taxon>
        <taxon>Methanobacteriales</taxon>
        <taxon>Methanobacteriaceae</taxon>
        <taxon>Methanothermobacter</taxon>
    </lineage>
</organism>
<dbReference type="GO" id="GO:0005524">
    <property type="term" value="F:ATP binding"/>
    <property type="evidence" value="ECO:0007669"/>
    <property type="project" value="UniProtKB-KW"/>
</dbReference>
<reference evidence="2 3" key="1">
    <citation type="submission" date="2023-12" db="EMBL/GenBank/DDBJ databases">
        <title>Phenotypic and Genomic Characterization of Methanothermobacter wolfeii Strain BSEL, a CO2-Capturing Archaeon with Minimal Nutrient Requirements.</title>
        <authorList>
            <person name="Ale Enriquez F."/>
            <person name="Ahring B.K."/>
        </authorList>
    </citation>
    <scope>NUCLEOTIDE SEQUENCE [LARGE SCALE GENOMIC DNA]</scope>
    <source>
        <strain evidence="2 3">BSEL-1</strain>
    </source>
</reference>
<evidence type="ECO:0000259" key="1">
    <source>
        <dbReference type="Pfam" id="PF01078"/>
    </source>
</evidence>
<dbReference type="Gene3D" id="3.40.50.300">
    <property type="entry name" value="P-loop containing nucleotide triphosphate hydrolases"/>
    <property type="match status" value="1"/>
</dbReference>
<keyword evidence="2" id="KW-0547">Nucleotide-binding</keyword>